<dbReference type="InterPro" id="IPR012296">
    <property type="entry name" value="Nuclease_put_TT1808"/>
</dbReference>
<dbReference type="OrthoDB" id="88517at2759"/>
<dbReference type="EMBL" id="CAJVPQ010002539">
    <property type="protein sequence ID" value="CAG8600793.1"/>
    <property type="molecule type" value="Genomic_DNA"/>
</dbReference>
<name>A0A9N9CGB7_9GLOM</name>
<organism evidence="1 2">
    <name type="scientific">Funneliformis caledonium</name>
    <dbReference type="NCBI Taxonomy" id="1117310"/>
    <lineage>
        <taxon>Eukaryota</taxon>
        <taxon>Fungi</taxon>
        <taxon>Fungi incertae sedis</taxon>
        <taxon>Mucoromycota</taxon>
        <taxon>Glomeromycotina</taxon>
        <taxon>Glomeromycetes</taxon>
        <taxon>Glomerales</taxon>
        <taxon>Glomeraceae</taxon>
        <taxon>Funneliformis</taxon>
    </lineage>
</organism>
<keyword evidence="2" id="KW-1185">Reference proteome</keyword>
<accession>A0A9N9CGB7</accession>
<evidence type="ECO:0000313" key="2">
    <source>
        <dbReference type="Proteomes" id="UP000789570"/>
    </source>
</evidence>
<reference evidence="1" key="1">
    <citation type="submission" date="2021-06" db="EMBL/GenBank/DDBJ databases">
        <authorList>
            <person name="Kallberg Y."/>
            <person name="Tangrot J."/>
            <person name="Rosling A."/>
        </authorList>
    </citation>
    <scope>NUCLEOTIDE SEQUENCE</scope>
    <source>
        <strain evidence="1">UK204</strain>
    </source>
</reference>
<dbReference type="Gene3D" id="3.90.1570.10">
    <property type="entry name" value="tt1808, chain A"/>
    <property type="match status" value="1"/>
</dbReference>
<sequence>MSRSNRQPVSLFELGENGKLVLISQTLCRREQVVAEISSQLCNWNIQTQQGGGVTASQGGFDFDIDHQTVIRAPDVAFISQNTVL</sequence>
<gene>
    <name evidence="1" type="ORF">FCALED_LOCUS8581</name>
</gene>
<evidence type="ECO:0000313" key="1">
    <source>
        <dbReference type="EMBL" id="CAG8600793.1"/>
    </source>
</evidence>
<proteinExistence type="predicted"/>
<dbReference type="Proteomes" id="UP000789570">
    <property type="component" value="Unassembled WGS sequence"/>
</dbReference>
<comment type="caution">
    <text evidence="1">The sequence shown here is derived from an EMBL/GenBank/DDBJ whole genome shotgun (WGS) entry which is preliminary data.</text>
</comment>
<dbReference type="AlphaFoldDB" id="A0A9N9CGB7"/>
<protein>
    <submittedName>
        <fullName evidence="1">9151_t:CDS:1</fullName>
    </submittedName>
</protein>